<protein>
    <recommendedName>
        <fullName evidence="3">(2Fe-2S) ferredoxin</fullName>
    </recommendedName>
</protein>
<proteinExistence type="predicted"/>
<dbReference type="OrthoDB" id="3295094at2"/>
<dbReference type="Proteomes" id="UP000198825">
    <property type="component" value="Chromosome I"/>
</dbReference>
<dbReference type="Gene3D" id="3.40.30.10">
    <property type="entry name" value="Glutaredoxin"/>
    <property type="match status" value="1"/>
</dbReference>
<organism evidence="1 2">
    <name type="scientific">Microlunatus sagamiharensis</name>
    <dbReference type="NCBI Taxonomy" id="546874"/>
    <lineage>
        <taxon>Bacteria</taxon>
        <taxon>Bacillati</taxon>
        <taxon>Actinomycetota</taxon>
        <taxon>Actinomycetes</taxon>
        <taxon>Propionibacteriales</taxon>
        <taxon>Propionibacteriaceae</taxon>
        <taxon>Microlunatus</taxon>
    </lineage>
</organism>
<reference evidence="2" key="1">
    <citation type="submission" date="2016-10" db="EMBL/GenBank/DDBJ databases">
        <authorList>
            <person name="Varghese N."/>
            <person name="Submissions S."/>
        </authorList>
    </citation>
    <scope>NUCLEOTIDE SEQUENCE [LARGE SCALE GENOMIC DNA]</scope>
    <source>
        <strain evidence="2">DSM 21743</strain>
    </source>
</reference>
<sequence length="116" mass="12455">MVRLTLCRGCCCGTTKARPHDDHLAQLERVAALARQHGASLRRSECLGPCEEANVVVVQPSPAARVLGARPVWLGRVGDDQLEALGRWVEAGGPGRDPVPAQLVPHVIPGQRRRAS</sequence>
<accession>A0A1H2M470</accession>
<dbReference type="EMBL" id="LT629799">
    <property type="protein sequence ID" value="SDU87924.1"/>
    <property type="molecule type" value="Genomic_DNA"/>
</dbReference>
<evidence type="ECO:0000313" key="2">
    <source>
        <dbReference type="Proteomes" id="UP000198825"/>
    </source>
</evidence>
<dbReference type="STRING" id="546874.SAMN04488544_1357"/>
<keyword evidence="2" id="KW-1185">Reference proteome</keyword>
<name>A0A1H2M470_9ACTN</name>
<gene>
    <name evidence="1" type="ORF">SAMN04488544_1357</name>
</gene>
<dbReference type="RefSeq" id="WP_091073785.1">
    <property type="nucleotide sequence ID" value="NZ_LT629799.1"/>
</dbReference>
<dbReference type="AlphaFoldDB" id="A0A1H2M470"/>
<evidence type="ECO:0000313" key="1">
    <source>
        <dbReference type="EMBL" id="SDU87924.1"/>
    </source>
</evidence>
<dbReference type="CDD" id="cd02980">
    <property type="entry name" value="TRX_Fd_family"/>
    <property type="match status" value="1"/>
</dbReference>
<evidence type="ECO:0008006" key="3">
    <source>
        <dbReference type="Google" id="ProtNLM"/>
    </source>
</evidence>